<organism evidence="1 2">
    <name type="scientific">Phlebia brevispora</name>
    <dbReference type="NCBI Taxonomy" id="194682"/>
    <lineage>
        <taxon>Eukaryota</taxon>
        <taxon>Fungi</taxon>
        <taxon>Dikarya</taxon>
        <taxon>Basidiomycota</taxon>
        <taxon>Agaricomycotina</taxon>
        <taxon>Agaricomycetes</taxon>
        <taxon>Polyporales</taxon>
        <taxon>Meruliaceae</taxon>
        <taxon>Phlebia</taxon>
    </lineage>
</organism>
<protein>
    <submittedName>
        <fullName evidence="1">Uncharacterized protein</fullName>
    </submittedName>
</protein>
<dbReference type="EMBL" id="JANHOG010000031">
    <property type="protein sequence ID" value="KAJ3559345.1"/>
    <property type="molecule type" value="Genomic_DNA"/>
</dbReference>
<proteinExistence type="predicted"/>
<evidence type="ECO:0000313" key="1">
    <source>
        <dbReference type="EMBL" id="KAJ3559345.1"/>
    </source>
</evidence>
<reference evidence="1" key="1">
    <citation type="submission" date="2022-07" db="EMBL/GenBank/DDBJ databases">
        <title>Genome Sequence of Phlebia brevispora.</title>
        <authorList>
            <person name="Buettner E."/>
        </authorList>
    </citation>
    <scope>NUCLEOTIDE SEQUENCE</scope>
    <source>
        <strain evidence="1">MPL23</strain>
    </source>
</reference>
<keyword evidence="2" id="KW-1185">Reference proteome</keyword>
<dbReference type="Proteomes" id="UP001148662">
    <property type="component" value="Unassembled WGS sequence"/>
</dbReference>
<evidence type="ECO:0000313" key="2">
    <source>
        <dbReference type="Proteomes" id="UP001148662"/>
    </source>
</evidence>
<accession>A0ACC1TE35</accession>
<comment type="caution">
    <text evidence="1">The sequence shown here is derived from an EMBL/GenBank/DDBJ whole genome shotgun (WGS) entry which is preliminary data.</text>
</comment>
<gene>
    <name evidence="1" type="ORF">NM688_g406</name>
</gene>
<sequence>MVSSNDVKRLYLQAILSRKMVSQPVAAKIWEKCVDAVKKVDPTLEIEYSDTRDGWNEWVNGINDQLDQLNLEFAHLTDEITGKEIYGIVNRKQDEVAQLATDYSAAEIAYFKNVIEQIMLAPNESYCVSSLAALREVNNLKSNMTKTQAEVVLGSFVAKGWLVKSRRGRYSLSTRTKLELGNYFKNTYPDEFIECTICMEMLTRGIACHTPHCKARLHDHCYKNYRRSKNKCPSCGESWSSDDKIAPVGEAAFKEGQDKGKRRTRRTAEDDEEEESQIDPSQSQIESQTQSQSTTQPSQTQPKRKGRRAVISDDEEMQVNEEEEQDVKPQKRKSRR</sequence>
<name>A0ACC1TE35_9APHY</name>